<dbReference type="EMBL" id="JABCRI010000011">
    <property type="protein sequence ID" value="KAF8397236.1"/>
    <property type="molecule type" value="Genomic_DNA"/>
</dbReference>
<dbReference type="PANTHER" id="PTHR31314:SF164">
    <property type="entry name" value="HTH MYB-TYPE DOMAIN-CONTAINING PROTEIN"/>
    <property type="match status" value="1"/>
</dbReference>
<evidence type="ECO:0000313" key="6">
    <source>
        <dbReference type="EMBL" id="KAF8397236.1"/>
    </source>
</evidence>
<protein>
    <recommendedName>
        <fullName evidence="5">HTH myb-type domain-containing protein</fullName>
    </recommendedName>
</protein>
<feature type="domain" description="HTH myb-type" evidence="5">
    <location>
        <begin position="59"/>
        <end position="119"/>
    </location>
</feature>
<name>A0A834Z4S0_TETSI</name>
<dbReference type="InterPro" id="IPR017930">
    <property type="entry name" value="Myb_dom"/>
</dbReference>
<dbReference type="SUPFAM" id="SSF46689">
    <property type="entry name" value="Homeodomain-like"/>
    <property type="match status" value="1"/>
</dbReference>
<feature type="compositionally biased region" description="Acidic residues" evidence="4">
    <location>
        <begin position="18"/>
        <end position="27"/>
    </location>
</feature>
<dbReference type="InterPro" id="IPR006447">
    <property type="entry name" value="Myb_dom_plants"/>
</dbReference>
<feature type="region of interest" description="Disordered" evidence="4">
    <location>
        <begin position="331"/>
        <end position="350"/>
    </location>
</feature>
<feature type="compositionally biased region" description="Basic and acidic residues" evidence="4">
    <location>
        <begin position="335"/>
        <end position="345"/>
    </location>
</feature>
<feature type="region of interest" description="Disordered" evidence="4">
    <location>
        <begin position="1"/>
        <end position="54"/>
    </location>
</feature>
<dbReference type="AlphaFoldDB" id="A0A834Z4S0"/>
<accession>A0A834Z4S0</accession>
<dbReference type="Gene3D" id="1.10.10.60">
    <property type="entry name" value="Homeodomain-like"/>
    <property type="match status" value="1"/>
</dbReference>
<comment type="caution">
    <text evidence="6">The sequence shown here is derived from an EMBL/GenBank/DDBJ whole genome shotgun (WGS) entry which is preliminary data.</text>
</comment>
<dbReference type="GO" id="GO:0003677">
    <property type="term" value="F:DNA binding"/>
    <property type="evidence" value="ECO:0007669"/>
    <property type="project" value="InterPro"/>
</dbReference>
<organism evidence="6 7">
    <name type="scientific">Tetracentron sinense</name>
    <name type="common">Spur-leaf</name>
    <dbReference type="NCBI Taxonomy" id="13715"/>
    <lineage>
        <taxon>Eukaryota</taxon>
        <taxon>Viridiplantae</taxon>
        <taxon>Streptophyta</taxon>
        <taxon>Embryophyta</taxon>
        <taxon>Tracheophyta</taxon>
        <taxon>Spermatophyta</taxon>
        <taxon>Magnoliopsida</taxon>
        <taxon>Trochodendrales</taxon>
        <taxon>Trochodendraceae</taxon>
        <taxon>Tetracentron</taxon>
    </lineage>
</organism>
<feature type="compositionally biased region" description="Polar residues" evidence="4">
    <location>
        <begin position="1"/>
        <end position="10"/>
    </location>
</feature>
<evidence type="ECO:0000256" key="4">
    <source>
        <dbReference type="SAM" id="MobiDB-lite"/>
    </source>
</evidence>
<evidence type="ECO:0000256" key="3">
    <source>
        <dbReference type="ARBA" id="ARBA00023242"/>
    </source>
</evidence>
<dbReference type="Pfam" id="PF00249">
    <property type="entry name" value="Myb_DNA-binding"/>
    <property type="match status" value="1"/>
</dbReference>
<dbReference type="PANTHER" id="PTHR31314">
    <property type="entry name" value="MYB FAMILY TRANSCRIPTION FACTOR PHL7-LIKE"/>
    <property type="match status" value="1"/>
</dbReference>
<reference evidence="6 7" key="1">
    <citation type="submission" date="2020-04" db="EMBL/GenBank/DDBJ databases">
        <title>Plant Genome Project.</title>
        <authorList>
            <person name="Zhang R.-G."/>
        </authorList>
    </citation>
    <scope>NUCLEOTIDE SEQUENCE [LARGE SCALE GENOMIC DNA]</scope>
    <source>
        <strain evidence="6">YNK0</strain>
        <tissue evidence="6">Leaf</tissue>
    </source>
</reference>
<dbReference type="PROSITE" id="PS51294">
    <property type="entry name" value="HTH_MYB"/>
    <property type="match status" value="1"/>
</dbReference>
<dbReference type="InterPro" id="IPR046955">
    <property type="entry name" value="PHR1-like"/>
</dbReference>
<dbReference type="InterPro" id="IPR001005">
    <property type="entry name" value="SANT/Myb"/>
</dbReference>
<sequence>MKAISRTETSPSDKNKDEDDQDEETNDDINPKNGGISSNSTVEENEMKAGSGSVRQYVRSKMPRLRWTPDLHLCFVHAVERLGGQERATPKLVLQLMNTKGLSIAHVKSHLQMYRSKKMDDPRQVTTEQGHIFEKVDRHIYNLSQLPILQGFNQRPTSSFRCGDDSWSGSRGNWMHSPCIGKAANNRTRPGFYGSVAERIFCSNNKNSSNCNFRMGNSTFNGQATMRTNETQDEFQFLHNRESWQTLIRPNHLEPKLKTQLQERGSEKVNCLKNSVAPDVKWRMSTLEERKTVKRKAPDCGLDLDLSLKITPKHDEVDSNLSLSLFSSSSSKFSRLKDGGDDSKQHAKRPCTLDLTI</sequence>
<dbReference type="InterPro" id="IPR009057">
    <property type="entry name" value="Homeodomain-like_sf"/>
</dbReference>
<dbReference type="NCBIfam" id="TIGR01557">
    <property type="entry name" value="myb_SHAQKYF"/>
    <property type="match status" value="1"/>
</dbReference>
<evidence type="ECO:0000259" key="5">
    <source>
        <dbReference type="PROSITE" id="PS51294"/>
    </source>
</evidence>
<dbReference type="GO" id="GO:0003700">
    <property type="term" value="F:DNA-binding transcription factor activity"/>
    <property type="evidence" value="ECO:0007669"/>
    <property type="project" value="InterPro"/>
</dbReference>
<dbReference type="OrthoDB" id="551907at2759"/>
<keyword evidence="1" id="KW-0805">Transcription regulation</keyword>
<evidence type="ECO:0000256" key="2">
    <source>
        <dbReference type="ARBA" id="ARBA00023163"/>
    </source>
</evidence>
<evidence type="ECO:0000313" key="7">
    <source>
        <dbReference type="Proteomes" id="UP000655225"/>
    </source>
</evidence>
<keyword evidence="7" id="KW-1185">Reference proteome</keyword>
<keyword evidence="3" id="KW-0539">Nucleus</keyword>
<evidence type="ECO:0000256" key="1">
    <source>
        <dbReference type="ARBA" id="ARBA00023015"/>
    </source>
</evidence>
<dbReference type="Proteomes" id="UP000655225">
    <property type="component" value="Unassembled WGS sequence"/>
</dbReference>
<proteinExistence type="predicted"/>
<gene>
    <name evidence="6" type="ORF">HHK36_016146</name>
</gene>
<dbReference type="FunFam" id="1.10.10.60:FF:000002">
    <property type="entry name" value="Myb family transcription factor"/>
    <property type="match status" value="1"/>
</dbReference>
<dbReference type="OMA" id="QEHRAMK"/>
<keyword evidence="2" id="KW-0804">Transcription</keyword>